<organism evidence="4">
    <name type="scientific">Opuntia streptacantha</name>
    <name type="common">Prickly pear cactus</name>
    <name type="synonym">Opuntia cardona</name>
    <dbReference type="NCBI Taxonomy" id="393608"/>
    <lineage>
        <taxon>Eukaryota</taxon>
        <taxon>Viridiplantae</taxon>
        <taxon>Streptophyta</taxon>
        <taxon>Embryophyta</taxon>
        <taxon>Tracheophyta</taxon>
        <taxon>Spermatophyta</taxon>
        <taxon>Magnoliopsida</taxon>
        <taxon>eudicotyledons</taxon>
        <taxon>Gunneridae</taxon>
        <taxon>Pentapetalae</taxon>
        <taxon>Caryophyllales</taxon>
        <taxon>Cactineae</taxon>
        <taxon>Cactaceae</taxon>
        <taxon>Opuntioideae</taxon>
        <taxon>Opuntia</taxon>
    </lineage>
</organism>
<accession>A0A7C9CU35</accession>
<evidence type="ECO:0000256" key="2">
    <source>
        <dbReference type="ARBA" id="ARBA00022840"/>
    </source>
</evidence>
<evidence type="ECO:0000259" key="3">
    <source>
        <dbReference type="PROSITE" id="PS50011"/>
    </source>
</evidence>
<dbReference type="GO" id="GO:0005524">
    <property type="term" value="F:ATP binding"/>
    <property type="evidence" value="ECO:0007669"/>
    <property type="project" value="UniProtKB-KW"/>
</dbReference>
<sequence>MCGCIGESSVFNSLPRSTVGTPAYVAPEVLQGAEYYDGKVVDVWSCGVTLYVMLFGTYPFVDPENPNNIYQMFQRILTLTYSIPRDANLSNECLHLISRIFVLDDKGVGYFKLQFSFWISIFSPNDLLHDMLCL</sequence>
<protein>
    <recommendedName>
        <fullName evidence="3">Protein kinase domain-containing protein</fullName>
    </recommendedName>
</protein>
<feature type="domain" description="Protein kinase" evidence="3">
    <location>
        <begin position="1"/>
        <end position="132"/>
    </location>
</feature>
<dbReference type="AlphaFoldDB" id="A0A7C9CU35"/>
<dbReference type="Gene3D" id="1.10.510.10">
    <property type="entry name" value="Transferase(Phosphotransferase) domain 1"/>
    <property type="match status" value="1"/>
</dbReference>
<dbReference type="EMBL" id="GISG01046361">
    <property type="protein sequence ID" value="MBA4624123.1"/>
    <property type="molecule type" value="Transcribed_RNA"/>
</dbReference>
<keyword evidence="1" id="KW-0547">Nucleotide-binding</keyword>
<dbReference type="InterPro" id="IPR000719">
    <property type="entry name" value="Prot_kinase_dom"/>
</dbReference>
<keyword evidence="2" id="KW-0067">ATP-binding</keyword>
<dbReference type="PANTHER" id="PTHR24346:SF92">
    <property type="entry name" value="SNF1-RELATED PROTEIN KINASE 2.6"/>
    <property type="match status" value="1"/>
</dbReference>
<dbReference type="PANTHER" id="PTHR24346">
    <property type="entry name" value="MAP/MICROTUBULE AFFINITY-REGULATING KINASE"/>
    <property type="match status" value="1"/>
</dbReference>
<proteinExistence type="predicted"/>
<dbReference type="GO" id="GO:0005737">
    <property type="term" value="C:cytoplasm"/>
    <property type="evidence" value="ECO:0007669"/>
    <property type="project" value="TreeGrafter"/>
</dbReference>
<dbReference type="SUPFAM" id="SSF56112">
    <property type="entry name" value="Protein kinase-like (PK-like)"/>
    <property type="match status" value="1"/>
</dbReference>
<dbReference type="GO" id="GO:0004674">
    <property type="term" value="F:protein serine/threonine kinase activity"/>
    <property type="evidence" value="ECO:0007669"/>
    <property type="project" value="TreeGrafter"/>
</dbReference>
<dbReference type="Pfam" id="PF00069">
    <property type="entry name" value="Pkinase"/>
    <property type="match status" value="1"/>
</dbReference>
<evidence type="ECO:0000256" key="1">
    <source>
        <dbReference type="ARBA" id="ARBA00022741"/>
    </source>
</evidence>
<reference evidence="4" key="1">
    <citation type="journal article" date="2013" name="J. Plant Res.">
        <title>Effect of fungi and light on seed germination of three Opuntia species from semiarid lands of central Mexico.</title>
        <authorList>
            <person name="Delgado-Sanchez P."/>
            <person name="Jimenez-Bremont J.F."/>
            <person name="Guerrero-Gonzalez Mde L."/>
            <person name="Flores J."/>
        </authorList>
    </citation>
    <scope>NUCLEOTIDE SEQUENCE</scope>
    <source>
        <tissue evidence="4">Cladode</tissue>
    </source>
</reference>
<name>A0A7C9CU35_OPUST</name>
<dbReference type="GO" id="GO:0035556">
    <property type="term" value="P:intracellular signal transduction"/>
    <property type="evidence" value="ECO:0007669"/>
    <property type="project" value="TreeGrafter"/>
</dbReference>
<reference evidence="4" key="2">
    <citation type="submission" date="2020-07" db="EMBL/GenBank/DDBJ databases">
        <authorList>
            <person name="Vera ALvarez R."/>
            <person name="Arias-Moreno D.M."/>
            <person name="Jimenez-Jacinto V."/>
            <person name="Jimenez-Bremont J.F."/>
            <person name="Swaminathan K."/>
            <person name="Moose S.P."/>
            <person name="Guerrero-Gonzalez M.L."/>
            <person name="Marino-Ramirez L."/>
            <person name="Landsman D."/>
            <person name="Rodriguez-Kessler M."/>
            <person name="Delgado-Sanchez P."/>
        </authorList>
    </citation>
    <scope>NUCLEOTIDE SEQUENCE</scope>
    <source>
        <tissue evidence="4">Cladode</tissue>
    </source>
</reference>
<dbReference type="PROSITE" id="PS50011">
    <property type="entry name" value="PROTEIN_KINASE_DOM"/>
    <property type="match status" value="1"/>
</dbReference>
<dbReference type="InterPro" id="IPR011009">
    <property type="entry name" value="Kinase-like_dom_sf"/>
</dbReference>
<evidence type="ECO:0000313" key="4">
    <source>
        <dbReference type="EMBL" id="MBA4624123.1"/>
    </source>
</evidence>